<keyword evidence="3" id="KW-1185">Reference proteome</keyword>
<feature type="region of interest" description="Disordered" evidence="1">
    <location>
        <begin position="1"/>
        <end position="63"/>
    </location>
</feature>
<evidence type="ECO:0000256" key="1">
    <source>
        <dbReference type="SAM" id="MobiDB-lite"/>
    </source>
</evidence>
<dbReference type="AlphaFoldDB" id="A0AAE3VME0"/>
<protein>
    <submittedName>
        <fullName evidence="2">Uncharacterized protein</fullName>
    </submittedName>
</protein>
<name>A0AAE3VME0_9HYPH</name>
<gene>
    <name evidence="2" type="ORF">J2S73_000783</name>
</gene>
<organism evidence="2 3">
    <name type="scientific">Amorphus orientalis</name>
    <dbReference type="NCBI Taxonomy" id="649198"/>
    <lineage>
        <taxon>Bacteria</taxon>
        <taxon>Pseudomonadati</taxon>
        <taxon>Pseudomonadota</taxon>
        <taxon>Alphaproteobacteria</taxon>
        <taxon>Hyphomicrobiales</taxon>
        <taxon>Amorphaceae</taxon>
        <taxon>Amorphus</taxon>
    </lineage>
</organism>
<accession>A0AAE3VME0</accession>
<dbReference type="Proteomes" id="UP001229244">
    <property type="component" value="Unassembled WGS sequence"/>
</dbReference>
<dbReference type="EMBL" id="JAUSUL010000001">
    <property type="protein sequence ID" value="MDQ0314346.1"/>
    <property type="molecule type" value="Genomic_DNA"/>
</dbReference>
<comment type="caution">
    <text evidence="2">The sequence shown here is derived from an EMBL/GenBank/DDBJ whole genome shotgun (WGS) entry which is preliminary data.</text>
</comment>
<evidence type="ECO:0000313" key="3">
    <source>
        <dbReference type="Proteomes" id="UP001229244"/>
    </source>
</evidence>
<sequence length="207" mass="23056">MAAAPIREPENEPGTTDPLRPVAPGKQTPDQPADEETDTDVPAAEGDTTPQSAPPPVQYGDADLPPQVARMRTALMEAARSGRIEELRPVFQQNEMPPTVSFEGADDPIDYLRSMSGDPEGREVLALLLEILEAGWVHVDQGTPQEMYVWPYFARWPLEGLDPRQEVELYRILTAYDVEEMRRHGGYIFYRVGIGPDGTLHYFVAGH</sequence>
<reference evidence="2" key="1">
    <citation type="submission" date="2023-07" db="EMBL/GenBank/DDBJ databases">
        <title>Genomic Encyclopedia of Type Strains, Phase IV (KMG-IV): sequencing the most valuable type-strain genomes for metagenomic binning, comparative biology and taxonomic classification.</title>
        <authorList>
            <person name="Goeker M."/>
        </authorList>
    </citation>
    <scope>NUCLEOTIDE SEQUENCE</scope>
    <source>
        <strain evidence="2">DSM 21202</strain>
    </source>
</reference>
<dbReference type="RefSeq" id="WP_306884118.1">
    <property type="nucleotide sequence ID" value="NZ_JAUSUL010000001.1"/>
</dbReference>
<evidence type="ECO:0000313" key="2">
    <source>
        <dbReference type="EMBL" id="MDQ0314346.1"/>
    </source>
</evidence>
<proteinExistence type="predicted"/>